<name>A0A2Z4Q7F5_9CAUD</name>
<evidence type="ECO:0000313" key="3">
    <source>
        <dbReference type="Proteomes" id="UP000251296"/>
    </source>
</evidence>
<dbReference type="EMBL" id="MH271312">
    <property type="protein sequence ID" value="AWY06027.1"/>
    <property type="molecule type" value="Genomic_DNA"/>
</dbReference>
<feature type="compositionally biased region" description="Basic and acidic residues" evidence="1">
    <location>
        <begin position="45"/>
        <end position="56"/>
    </location>
</feature>
<keyword evidence="3" id="KW-1185">Reference proteome</keyword>
<accession>A0A2Z4Q7F5</accession>
<sequence>MRAPMKYLIGWLAGIATAWAALAIYQRMPVLGEVVWEPDADPDVWEPRRGDRRPGYEDSVAGWPPPPEVDHAAFTRPDLL</sequence>
<proteinExistence type="predicted"/>
<feature type="compositionally biased region" description="Basic and acidic residues" evidence="1">
    <location>
        <begin position="68"/>
        <end position="80"/>
    </location>
</feature>
<evidence type="ECO:0000313" key="2">
    <source>
        <dbReference type="EMBL" id="AWY06027.1"/>
    </source>
</evidence>
<gene>
    <name evidence="2" type="primary">20</name>
    <name evidence="2" type="ORF">SEA_ROBSFEET_20</name>
</gene>
<evidence type="ECO:0000256" key="1">
    <source>
        <dbReference type="SAM" id="MobiDB-lite"/>
    </source>
</evidence>
<protein>
    <submittedName>
        <fullName evidence="2">Uncharacterized protein</fullName>
    </submittedName>
</protein>
<feature type="region of interest" description="Disordered" evidence="1">
    <location>
        <begin position="40"/>
        <end position="80"/>
    </location>
</feature>
<reference evidence="2 3" key="1">
    <citation type="submission" date="2018-04" db="EMBL/GenBank/DDBJ databases">
        <authorList>
            <person name="Harrington T."/>
            <person name="Washburn E."/>
            <person name="Bricker J."/>
            <person name="McKinney A."/>
            <person name="Betsko A.J."/>
            <person name="Garlena R.A."/>
            <person name="Russell D.A."/>
            <person name="Pope W.A."/>
            <person name="Jacobs-Sera D."/>
            <person name="Hatfull G.F."/>
        </authorList>
    </citation>
    <scope>NUCLEOTIDE SEQUENCE [LARGE SCALE GENOMIC DNA]</scope>
</reference>
<dbReference type="RefSeq" id="YP_009802882.1">
    <property type="nucleotide sequence ID" value="NC_047989.1"/>
</dbReference>
<dbReference type="KEGG" id="vg:54993438"/>
<dbReference type="Proteomes" id="UP000251296">
    <property type="component" value="Segment"/>
</dbReference>
<organism evidence="2 3">
    <name type="scientific">Microbacterium phage RobsFeet</name>
    <dbReference type="NCBI Taxonomy" id="2201442"/>
    <lineage>
        <taxon>Viruses</taxon>
        <taxon>Duplodnaviria</taxon>
        <taxon>Heunggongvirae</taxon>
        <taxon>Uroviricota</taxon>
        <taxon>Caudoviricetes</taxon>
        <taxon>Hodgkinviridae</taxon>
        <taxon>Metamorphoovirus</taxon>
        <taxon>Metamorphoovirus robsfeet</taxon>
    </lineage>
</organism>
<dbReference type="GeneID" id="54993438"/>